<dbReference type="GO" id="GO:0019706">
    <property type="term" value="F:protein-cysteine S-palmitoyltransferase activity"/>
    <property type="evidence" value="ECO:0007669"/>
    <property type="project" value="UniProtKB-EC"/>
</dbReference>
<comment type="catalytic activity">
    <reaction evidence="9 10">
        <text>L-cysteinyl-[protein] + hexadecanoyl-CoA = S-hexadecanoyl-L-cysteinyl-[protein] + CoA</text>
        <dbReference type="Rhea" id="RHEA:36683"/>
        <dbReference type="Rhea" id="RHEA-COMP:10131"/>
        <dbReference type="Rhea" id="RHEA-COMP:11032"/>
        <dbReference type="ChEBI" id="CHEBI:29950"/>
        <dbReference type="ChEBI" id="CHEBI:57287"/>
        <dbReference type="ChEBI" id="CHEBI:57379"/>
        <dbReference type="ChEBI" id="CHEBI:74151"/>
        <dbReference type="EC" id="2.3.1.225"/>
    </reaction>
</comment>
<keyword evidence="3 10" id="KW-0812">Transmembrane</keyword>
<dbReference type="PANTHER" id="PTHR22883">
    <property type="entry name" value="ZINC FINGER DHHC DOMAIN CONTAINING PROTEIN"/>
    <property type="match status" value="1"/>
</dbReference>
<feature type="transmembrane region" description="Helical" evidence="10">
    <location>
        <begin position="258"/>
        <end position="276"/>
    </location>
</feature>
<sequence length="416" mass="47709">MQTDDQLAHIFTEYVGYFIIGSLIKIWLLGFAILKMQDNQSLYIPYYRLHPGRNRFCCHGRGVFSRDMCIFTISLLLIVGVTVLFFAFECRFLTPLLTPAVPVLAAIQFLYVVAAFLRSAFTDPGIIPRATRPEMEWTELSIATGDLSVNDSNSKNEHDLNTVRTYPPGARTRQILIGDHLVKISFCHSCRFFRPPRASHCSSCDNCVERFDHHCPWIGNCVGQRNYRYFILFIYSLSIYCLYILVFSLVNLILCKSIYILISFSAMWTVIGLSGYHTSLICRGFSTHEDIRHFPRILKQAGHRNPYSQKHMFYNFVYILCGPQMPSLLRGWRKVSEDAWPFGAKDVYSSNGHFHDSTDNQSNVSSVISKHNPPVPLPIDMLHIRNVLGNSRPFDQSPYPSESLETPIIHQDEVSR</sequence>
<evidence type="ECO:0000256" key="2">
    <source>
        <dbReference type="ARBA" id="ARBA00022679"/>
    </source>
</evidence>
<feature type="transmembrane region" description="Helical" evidence="10">
    <location>
        <begin position="69"/>
        <end position="88"/>
    </location>
</feature>
<keyword evidence="2 10" id="KW-0808">Transferase</keyword>
<evidence type="ECO:0000256" key="8">
    <source>
        <dbReference type="ARBA" id="ARBA00023315"/>
    </source>
</evidence>
<evidence type="ECO:0000256" key="7">
    <source>
        <dbReference type="ARBA" id="ARBA00023288"/>
    </source>
</evidence>
<dbReference type="Pfam" id="PF01529">
    <property type="entry name" value="DHHC"/>
    <property type="match status" value="1"/>
</dbReference>
<organism evidence="13 14">
    <name type="scientific">Schistosoma mekongi</name>
    <name type="common">Parasitic worm</name>
    <dbReference type="NCBI Taxonomy" id="38744"/>
    <lineage>
        <taxon>Eukaryota</taxon>
        <taxon>Metazoa</taxon>
        <taxon>Spiralia</taxon>
        <taxon>Lophotrochozoa</taxon>
        <taxon>Platyhelminthes</taxon>
        <taxon>Trematoda</taxon>
        <taxon>Digenea</taxon>
        <taxon>Strigeidida</taxon>
        <taxon>Schistosomatoidea</taxon>
        <taxon>Schistosomatidae</taxon>
        <taxon>Schistosoma</taxon>
    </lineage>
</organism>
<evidence type="ECO:0000313" key="14">
    <source>
        <dbReference type="Proteomes" id="UP001292079"/>
    </source>
</evidence>
<evidence type="ECO:0000256" key="10">
    <source>
        <dbReference type="RuleBase" id="RU079119"/>
    </source>
</evidence>
<evidence type="ECO:0000256" key="4">
    <source>
        <dbReference type="ARBA" id="ARBA00022989"/>
    </source>
</evidence>
<keyword evidence="6" id="KW-0564">Palmitate</keyword>
<comment type="subcellular location">
    <subcellularLocation>
        <location evidence="1">Endomembrane system</location>
        <topology evidence="1">Multi-pass membrane protein</topology>
    </subcellularLocation>
</comment>
<feature type="transmembrane region" description="Helical" evidence="10">
    <location>
        <begin position="14"/>
        <end position="34"/>
    </location>
</feature>
<reference evidence="13" key="2">
    <citation type="journal article" date="2023" name="Infect Dis Poverty">
        <title>Chromosome-scale genome of the human blood fluke Schistosoma mekongi and its implications for public health.</title>
        <authorList>
            <person name="Zhou M."/>
            <person name="Xu L."/>
            <person name="Xu D."/>
            <person name="Chen W."/>
            <person name="Khan J."/>
            <person name="Hu Y."/>
            <person name="Huang H."/>
            <person name="Wei H."/>
            <person name="Zhang Y."/>
            <person name="Chusongsang P."/>
            <person name="Tanasarnprasert K."/>
            <person name="Hu X."/>
            <person name="Limpanont Y."/>
            <person name="Lv Z."/>
        </authorList>
    </citation>
    <scope>NUCLEOTIDE SEQUENCE</scope>
    <source>
        <strain evidence="13">LV_2022a</strain>
    </source>
</reference>
<feature type="domain" description="Palmitoyltransferase DHHC" evidence="12">
    <location>
        <begin position="185"/>
        <end position="291"/>
    </location>
</feature>
<accession>A0AAE2D349</accession>
<evidence type="ECO:0000256" key="6">
    <source>
        <dbReference type="ARBA" id="ARBA00023139"/>
    </source>
</evidence>
<dbReference type="GO" id="GO:0006612">
    <property type="term" value="P:protein targeting to membrane"/>
    <property type="evidence" value="ECO:0007669"/>
    <property type="project" value="TreeGrafter"/>
</dbReference>
<evidence type="ECO:0000256" key="3">
    <source>
        <dbReference type="ARBA" id="ARBA00022692"/>
    </source>
</evidence>
<keyword evidence="8 10" id="KW-0012">Acyltransferase</keyword>
<dbReference type="PROSITE" id="PS50216">
    <property type="entry name" value="DHHC"/>
    <property type="match status" value="1"/>
</dbReference>
<comment type="similarity">
    <text evidence="10">Belongs to the DHHC palmitoyltransferase family.</text>
</comment>
<keyword evidence="7" id="KW-0449">Lipoprotein</keyword>
<comment type="domain">
    <text evidence="10">The DHHC domain is required for palmitoyltransferase activity.</text>
</comment>
<dbReference type="PANTHER" id="PTHR22883:SF43">
    <property type="entry name" value="PALMITOYLTRANSFERASE APP"/>
    <property type="match status" value="1"/>
</dbReference>
<dbReference type="AlphaFoldDB" id="A0AAE2D349"/>
<reference evidence="13" key="1">
    <citation type="submission" date="2022-04" db="EMBL/GenBank/DDBJ databases">
        <authorList>
            <person name="Xu L."/>
            <person name="Lv Z."/>
        </authorList>
    </citation>
    <scope>NUCLEOTIDE SEQUENCE</scope>
    <source>
        <strain evidence="13">LV_2022a</strain>
    </source>
</reference>
<evidence type="ECO:0000256" key="1">
    <source>
        <dbReference type="ARBA" id="ARBA00004127"/>
    </source>
</evidence>
<name>A0AAE2D349_SCHME</name>
<dbReference type="Proteomes" id="UP001292079">
    <property type="component" value="Unassembled WGS sequence"/>
</dbReference>
<keyword evidence="14" id="KW-1185">Reference proteome</keyword>
<protein>
    <recommendedName>
        <fullName evidence="10">Palmitoyltransferase</fullName>
        <ecNumber evidence="10">2.3.1.225</ecNumber>
    </recommendedName>
</protein>
<comment type="caution">
    <text evidence="13">The sequence shown here is derived from an EMBL/GenBank/DDBJ whole genome shotgun (WGS) entry which is preliminary data.</text>
</comment>
<dbReference type="EMBL" id="JALJAT010000006">
    <property type="protein sequence ID" value="KAK4468535.1"/>
    <property type="molecule type" value="Genomic_DNA"/>
</dbReference>
<dbReference type="GO" id="GO:0005783">
    <property type="term" value="C:endoplasmic reticulum"/>
    <property type="evidence" value="ECO:0007669"/>
    <property type="project" value="TreeGrafter"/>
</dbReference>
<dbReference type="InterPro" id="IPR039859">
    <property type="entry name" value="PFA4/ZDH16/20/ERF2-like"/>
</dbReference>
<evidence type="ECO:0000256" key="11">
    <source>
        <dbReference type="SAM" id="MobiDB-lite"/>
    </source>
</evidence>
<dbReference type="InterPro" id="IPR001594">
    <property type="entry name" value="Palmitoyltrfase_DHHC"/>
</dbReference>
<evidence type="ECO:0000313" key="13">
    <source>
        <dbReference type="EMBL" id="KAK4468535.1"/>
    </source>
</evidence>
<gene>
    <name evidence="13" type="ORF">MN116_007732</name>
</gene>
<feature type="region of interest" description="Disordered" evidence="11">
    <location>
        <begin position="395"/>
        <end position="416"/>
    </location>
</feature>
<evidence type="ECO:0000259" key="12">
    <source>
        <dbReference type="Pfam" id="PF01529"/>
    </source>
</evidence>
<keyword evidence="5 10" id="KW-0472">Membrane</keyword>
<feature type="transmembrane region" description="Helical" evidence="10">
    <location>
        <begin position="229"/>
        <end position="252"/>
    </location>
</feature>
<feature type="transmembrane region" description="Helical" evidence="10">
    <location>
        <begin position="100"/>
        <end position="121"/>
    </location>
</feature>
<evidence type="ECO:0000256" key="5">
    <source>
        <dbReference type="ARBA" id="ARBA00023136"/>
    </source>
</evidence>
<dbReference type="GO" id="GO:0005794">
    <property type="term" value="C:Golgi apparatus"/>
    <property type="evidence" value="ECO:0007669"/>
    <property type="project" value="TreeGrafter"/>
</dbReference>
<dbReference type="EC" id="2.3.1.225" evidence="10"/>
<proteinExistence type="inferred from homology"/>
<keyword evidence="4 10" id="KW-1133">Transmembrane helix</keyword>
<evidence type="ECO:0000256" key="9">
    <source>
        <dbReference type="ARBA" id="ARBA00048048"/>
    </source>
</evidence>